<proteinExistence type="predicted"/>
<evidence type="ECO:0000313" key="3">
    <source>
        <dbReference type="Proteomes" id="UP001589793"/>
    </source>
</evidence>
<evidence type="ECO:0000313" key="2">
    <source>
        <dbReference type="EMBL" id="MFC0672961.1"/>
    </source>
</evidence>
<feature type="transmembrane region" description="Helical" evidence="1">
    <location>
        <begin position="53"/>
        <end position="70"/>
    </location>
</feature>
<name>A0ABV6R828_9MICO</name>
<sequence length="118" mass="11858">MDHHEAPSPRSLPAAAGAVLGGILSANSIPHLATAAAGRRMLTPLAGKDSSPAVNALWGAANLAAGLLVIRAATAKGARWAPQLPRIAAGAAAFSLWAVVGEKVFGFTEKTEASAPRT</sequence>
<dbReference type="Proteomes" id="UP001589793">
    <property type="component" value="Unassembled WGS sequence"/>
</dbReference>
<keyword evidence="1" id="KW-0472">Membrane</keyword>
<feature type="transmembrane region" description="Helical" evidence="1">
    <location>
        <begin position="12"/>
        <end position="33"/>
    </location>
</feature>
<keyword evidence="3" id="KW-1185">Reference proteome</keyword>
<dbReference type="EMBL" id="JBHLSV010000003">
    <property type="protein sequence ID" value="MFC0672961.1"/>
    <property type="molecule type" value="Genomic_DNA"/>
</dbReference>
<reference evidence="2 3" key="1">
    <citation type="submission" date="2024-09" db="EMBL/GenBank/DDBJ databases">
        <authorList>
            <person name="Sun Q."/>
            <person name="Mori K."/>
        </authorList>
    </citation>
    <scope>NUCLEOTIDE SEQUENCE [LARGE SCALE GENOMIC DNA]</scope>
    <source>
        <strain evidence="2 3">CICC 10874</strain>
    </source>
</reference>
<keyword evidence="1" id="KW-0812">Transmembrane</keyword>
<dbReference type="RefSeq" id="WP_376978156.1">
    <property type="nucleotide sequence ID" value="NZ_JBHLSV010000003.1"/>
</dbReference>
<comment type="caution">
    <text evidence="2">The sequence shown here is derived from an EMBL/GenBank/DDBJ whole genome shotgun (WGS) entry which is preliminary data.</text>
</comment>
<gene>
    <name evidence="2" type="ORF">ACFFF6_03205</name>
</gene>
<protein>
    <submittedName>
        <fullName evidence="2">Uncharacterized protein</fullName>
    </submittedName>
</protein>
<keyword evidence="1" id="KW-1133">Transmembrane helix</keyword>
<accession>A0ABV6R828</accession>
<organism evidence="2 3">
    <name type="scientific">Brachybacterium hainanense</name>
    <dbReference type="NCBI Taxonomy" id="1541174"/>
    <lineage>
        <taxon>Bacteria</taxon>
        <taxon>Bacillati</taxon>
        <taxon>Actinomycetota</taxon>
        <taxon>Actinomycetes</taxon>
        <taxon>Micrococcales</taxon>
        <taxon>Dermabacteraceae</taxon>
        <taxon>Brachybacterium</taxon>
    </lineage>
</organism>
<evidence type="ECO:0000256" key="1">
    <source>
        <dbReference type="SAM" id="Phobius"/>
    </source>
</evidence>